<dbReference type="Proteomes" id="UP000197215">
    <property type="component" value="Unassembled WGS sequence"/>
</dbReference>
<evidence type="ECO:0000313" key="2">
    <source>
        <dbReference type="Proteomes" id="UP000197215"/>
    </source>
</evidence>
<proteinExistence type="predicted"/>
<dbReference type="EMBL" id="FYEX01000001">
    <property type="protein sequence ID" value="SNC61846.1"/>
    <property type="molecule type" value="Genomic_DNA"/>
</dbReference>
<dbReference type="AlphaFoldDB" id="A0A212T7Q6"/>
<dbReference type="RefSeq" id="WP_088812449.1">
    <property type="nucleotide sequence ID" value="NZ_FYEX01000001.1"/>
</dbReference>
<reference evidence="1 2" key="1">
    <citation type="submission" date="2017-06" db="EMBL/GenBank/DDBJ databases">
        <authorList>
            <person name="Kim H.J."/>
            <person name="Triplett B.A."/>
        </authorList>
    </citation>
    <scope>NUCLEOTIDE SEQUENCE [LARGE SCALE GENOMIC DNA]</scope>
    <source>
        <strain evidence="1 2">MWH-VicM1</strain>
    </source>
</reference>
<dbReference type="OrthoDB" id="9852024at2"/>
<protein>
    <submittedName>
        <fullName evidence="1">Uncharacterized protein</fullName>
    </submittedName>
</protein>
<sequence length="104" mass="12031">MANSALHAIAIEEVRHSDPDFHNEYCKLVEGITNRIREIAQSHPNELDYTSFTESFDRANHEPFLQVVIGTHKNEQYLHIYIHKDKHFVIGKSGSGKLPNSKRY</sequence>
<keyword evidence="2" id="KW-1185">Reference proteome</keyword>
<gene>
    <name evidence="1" type="ORF">SAMN06295916_0558</name>
</gene>
<name>A0A212T7Q6_9BURK</name>
<evidence type="ECO:0000313" key="1">
    <source>
        <dbReference type="EMBL" id="SNC61846.1"/>
    </source>
</evidence>
<organism evidence="1 2">
    <name type="scientific">Polynucleobacter victoriensis</name>
    <dbReference type="NCBI Taxonomy" id="2049319"/>
    <lineage>
        <taxon>Bacteria</taxon>
        <taxon>Pseudomonadati</taxon>
        <taxon>Pseudomonadota</taxon>
        <taxon>Betaproteobacteria</taxon>
        <taxon>Burkholderiales</taxon>
        <taxon>Burkholderiaceae</taxon>
        <taxon>Polynucleobacter</taxon>
    </lineage>
</organism>
<accession>A0A212T7Q6</accession>